<dbReference type="HOGENOM" id="CLU_2002014_0_0_4"/>
<dbReference type="EMBL" id="CP001646">
    <property type="protein sequence ID" value="ACS66095.1"/>
    <property type="molecule type" value="Genomic_DNA"/>
</dbReference>
<gene>
    <name evidence="2" type="ordered locus">Rpic12D_4861</name>
</gene>
<sequence length="124" mass="13528">MRLKSFVVPTLGAMFLANAAFADVPEQVLYVRQVRVGEVVVDLPTMQKSDGSVCMSYLSSTSRDSTGRLNIRVDQVCDKLGKARESILAPGRMEVRPANLSELQTVRTGDLVVEVPQLESATSK</sequence>
<dbReference type="AlphaFoldDB" id="C6BPH1"/>
<evidence type="ECO:0000313" key="2">
    <source>
        <dbReference type="EMBL" id="ACS66095.1"/>
    </source>
</evidence>
<name>C6BPH1_RALP1</name>
<geneLocation type="plasmid" evidence="2">
    <name>pRp12D01</name>
</geneLocation>
<accession>C6BPH1</accession>
<keyword evidence="1" id="KW-0732">Signal</keyword>
<evidence type="ECO:0000256" key="1">
    <source>
        <dbReference type="SAM" id="SignalP"/>
    </source>
</evidence>
<proteinExistence type="predicted"/>
<organism evidence="2">
    <name type="scientific">Ralstonia pickettii (strain 12D)</name>
    <dbReference type="NCBI Taxonomy" id="428406"/>
    <lineage>
        <taxon>Bacteria</taxon>
        <taxon>Pseudomonadati</taxon>
        <taxon>Pseudomonadota</taxon>
        <taxon>Betaproteobacteria</taxon>
        <taxon>Burkholderiales</taxon>
        <taxon>Burkholderiaceae</taxon>
        <taxon>Ralstonia</taxon>
    </lineage>
</organism>
<reference evidence="2" key="1">
    <citation type="submission" date="2009-06" db="EMBL/GenBank/DDBJ databases">
        <title>Complete sequence plasmid 1 of Ralstonia pickettii 12D.</title>
        <authorList>
            <consortium name="US DOE Joint Genome Institute"/>
            <person name="Lucas S."/>
            <person name="Copeland A."/>
            <person name="Lapidus A."/>
            <person name="Glavina del Rio T."/>
            <person name="Dalin E."/>
            <person name="Tice H."/>
            <person name="Bruce D."/>
            <person name="Goodwin L."/>
            <person name="Pitluck S."/>
            <person name="Sims D."/>
            <person name="Meincke L."/>
            <person name="Brettin T."/>
            <person name="Detter J.C."/>
            <person name="Han C."/>
            <person name="Larimer F."/>
            <person name="Land M."/>
            <person name="Hauser L."/>
            <person name="Kyrpides N."/>
            <person name="Ovchinnikova G."/>
            <person name="Marsh T."/>
            <person name="Richardson P."/>
        </authorList>
    </citation>
    <scope>NUCLEOTIDE SEQUENCE [LARGE SCALE GENOMIC DNA]</scope>
    <source>
        <plasmid evidence="2">12D</plasmid>
        <plasmid evidence="2">pRp12D01</plasmid>
    </source>
</reference>
<feature type="signal peptide" evidence="1">
    <location>
        <begin position="1"/>
        <end position="22"/>
    </location>
</feature>
<protein>
    <submittedName>
        <fullName evidence="2">Uncharacterized protein</fullName>
    </submittedName>
</protein>
<dbReference type="KEGG" id="rpf:Rpic12D_4861"/>
<feature type="chain" id="PRO_5002962644" evidence="1">
    <location>
        <begin position="23"/>
        <end position="124"/>
    </location>
</feature>
<keyword evidence="2" id="KW-0614">Plasmid</keyword>